<dbReference type="Pfam" id="PF22636">
    <property type="entry name" value="FlK"/>
    <property type="match status" value="1"/>
</dbReference>
<sequence length="137" mass="15063">MIKDTLHEGELYSRTIPVDRDRTISFLGEALRIYATPQLINDIEQTCLVYLLEHVEDGANSVGTAVDIAHTGATLLGMHVRIDVKVARIEGRAVKFDVAVFDDVEQVCSGSHSRFVIDVEKLKTRVAAKASRVGVTV</sequence>
<evidence type="ECO:0000313" key="5">
    <source>
        <dbReference type="Proteomes" id="UP001139308"/>
    </source>
</evidence>
<evidence type="ECO:0000313" key="4">
    <source>
        <dbReference type="EMBL" id="MCG5072082.1"/>
    </source>
</evidence>
<dbReference type="PANTHER" id="PTHR36934:SF1">
    <property type="entry name" value="THIOESTERASE DOMAIN-CONTAINING PROTEIN"/>
    <property type="match status" value="1"/>
</dbReference>
<feature type="domain" description="Fluoroacetyl-CoA-specific thioesterase-like" evidence="3">
    <location>
        <begin position="18"/>
        <end position="119"/>
    </location>
</feature>
<dbReference type="Proteomes" id="UP001139308">
    <property type="component" value="Unassembled WGS sequence"/>
</dbReference>
<evidence type="ECO:0000259" key="3">
    <source>
        <dbReference type="Pfam" id="PF22636"/>
    </source>
</evidence>
<dbReference type="AlphaFoldDB" id="A0A9X1UG40"/>
<dbReference type="RefSeq" id="WP_238461848.1">
    <property type="nucleotide sequence ID" value="NZ_JAKLJA010000001.1"/>
</dbReference>
<dbReference type="Gene3D" id="3.10.129.10">
    <property type="entry name" value="Hotdog Thioesterase"/>
    <property type="match status" value="1"/>
</dbReference>
<feature type="active site" evidence="1">
    <location>
        <position position="44"/>
    </location>
</feature>
<comment type="caution">
    <text evidence="4">The sequence shown here is derived from an EMBL/GenBank/DDBJ whole genome shotgun (WGS) entry which is preliminary data.</text>
</comment>
<feature type="binding site" evidence="2">
    <location>
        <position position="63"/>
    </location>
    <ligand>
        <name>CoA</name>
        <dbReference type="ChEBI" id="CHEBI:57287"/>
    </ligand>
</feature>
<feature type="active site" evidence="1">
    <location>
        <position position="36"/>
    </location>
</feature>
<dbReference type="PANTHER" id="PTHR36934">
    <property type="entry name" value="BLR0278 PROTEIN"/>
    <property type="match status" value="1"/>
</dbReference>
<feature type="binding site" evidence="2">
    <location>
        <position position="63"/>
    </location>
    <ligand>
        <name>substrate</name>
    </ligand>
</feature>
<dbReference type="InterPro" id="IPR029069">
    <property type="entry name" value="HotDog_dom_sf"/>
</dbReference>
<gene>
    <name evidence="4" type="ORF">L5014_01690</name>
</gene>
<accession>A0A9X1UG40</accession>
<feature type="active site" evidence="1">
    <location>
        <position position="70"/>
    </location>
</feature>
<protein>
    <submittedName>
        <fullName evidence="4">LysR family transcriptional regulator</fullName>
    </submittedName>
</protein>
<proteinExistence type="predicted"/>
<dbReference type="InterPro" id="IPR025540">
    <property type="entry name" value="FlK"/>
</dbReference>
<reference evidence="4" key="1">
    <citation type="submission" date="2022-01" db="EMBL/GenBank/DDBJ databases">
        <title>Genome sequence and assembly of Parabukholderia sp. RG36.</title>
        <authorList>
            <person name="Chhetri G."/>
        </authorList>
    </citation>
    <scope>NUCLEOTIDE SEQUENCE</scope>
    <source>
        <strain evidence="4">RG36</strain>
    </source>
</reference>
<feature type="binding site" evidence="2">
    <location>
        <position position="114"/>
    </location>
    <ligand>
        <name>substrate</name>
    </ligand>
</feature>
<dbReference type="EMBL" id="JAKLJA010000001">
    <property type="protein sequence ID" value="MCG5072082.1"/>
    <property type="molecule type" value="Genomic_DNA"/>
</dbReference>
<dbReference type="InterPro" id="IPR054485">
    <property type="entry name" value="FlK-like_dom"/>
</dbReference>
<evidence type="ECO:0000256" key="1">
    <source>
        <dbReference type="PIRSR" id="PIRSR014972-1"/>
    </source>
</evidence>
<dbReference type="SUPFAM" id="SSF54637">
    <property type="entry name" value="Thioesterase/thiol ester dehydrase-isomerase"/>
    <property type="match status" value="1"/>
</dbReference>
<keyword evidence="5" id="KW-1185">Reference proteome</keyword>
<evidence type="ECO:0000256" key="2">
    <source>
        <dbReference type="PIRSR" id="PIRSR014972-2"/>
    </source>
</evidence>
<name>A0A9X1UG40_9BURK</name>
<dbReference type="PIRSF" id="PIRSF014972">
    <property type="entry name" value="FlK"/>
    <property type="match status" value="1"/>
</dbReference>
<organism evidence="4 5">
    <name type="scientific">Paraburkholderia tagetis</name>
    <dbReference type="NCBI Taxonomy" id="2913261"/>
    <lineage>
        <taxon>Bacteria</taxon>
        <taxon>Pseudomonadati</taxon>
        <taxon>Pseudomonadota</taxon>
        <taxon>Betaproteobacteria</taxon>
        <taxon>Burkholderiales</taxon>
        <taxon>Burkholderiaceae</taxon>
        <taxon>Paraburkholderia</taxon>
    </lineage>
</organism>